<name>A0A3M2RBT6_9GAMM</name>
<evidence type="ECO:0000256" key="2">
    <source>
        <dbReference type="ARBA" id="ARBA00012528"/>
    </source>
</evidence>
<organism evidence="5 6">
    <name type="scientific">Marinobacter litoralis</name>
    <dbReference type="NCBI Taxonomy" id="187981"/>
    <lineage>
        <taxon>Bacteria</taxon>
        <taxon>Pseudomonadati</taxon>
        <taxon>Pseudomonadota</taxon>
        <taxon>Gammaproteobacteria</taxon>
        <taxon>Pseudomonadales</taxon>
        <taxon>Marinobacteraceae</taxon>
        <taxon>Marinobacter</taxon>
    </lineage>
</organism>
<dbReference type="EC" id="2.7.7.65" evidence="2"/>
<feature type="transmembrane region" description="Helical" evidence="3">
    <location>
        <begin position="134"/>
        <end position="152"/>
    </location>
</feature>
<dbReference type="AlphaFoldDB" id="A0A3M2RBT6"/>
<feature type="transmembrane region" description="Helical" evidence="3">
    <location>
        <begin position="38"/>
        <end position="57"/>
    </location>
</feature>
<reference evidence="5 6" key="1">
    <citation type="submission" date="2018-08" db="EMBL/GenBank/DDBJ databases">
        <title>Whole Genome Sequence of the Moderate Halophilic Marine Bacterium Marinobacter litoralis Sw-45.</title>
        <authorList>
            <person name="Musa H."/>
        </authorList>
    </citation>
    <scope>NUCLEOTIDE SEQUENCE [LARGE SCALE GENOMIC DNA]</scope>
    <source>
        <strain evidence="5 6">Sw-45</strain>
    </source>
</reference>
<sequence>MLYRLKNDFRLSIVTLLSGSAILGVTPFAIMRFLDGNLLAGFIDLGILVALAGSLVYAWRTHDTYRSGIFVAIASCSGAVAVGMLVGEVALFWLYPCLVTTFFLAPSRIAAIVNLASVLAMMTVESAFTSSVQMWTFFASTTIVSACSYVFAMRNKEQRDRLEQLATIDPLTGVKNRRSMDQELDLAAANAERTGLSYALVILDIDYFKKINDEYGHGVGDNVLRDLVGLIEENTRRTDQLFRFGGEEFVVLFPGVDETNLKTVVTNLQQGVRKSLKGPGGPVTSSFGVALLRHGESVASWLSRADHALYRAKESGRDRVVYGDDF</sequence>
<dbReference type="GO" id="GO:1902201">
    <property type="term" value="P:negative regulation of bacterial-type flagellum-dependent cell motility"/>
    <property type="evidence" value="ECO:0007669"/>
    <property type="project" value="TreeGrafter"/>
</dbReference>
<dbReference type="InterPro" id="IPR029787">
    <property type="entry name" value="Nucleotide_cyclase"/>
</dbReference>
<gene>
    <name evidence="5" type="primary">adrA_2</name>
    <name evidence="5" type="ORF">DOQ08_02215</name>
</gene>
<dbReference type="GO" id="GO:0052621">
    <property type="term" value="F:diguanylate cyclase activity"/>
    <property type="evidence" value="ECO:0007669"/>
    <property type="project" value="UniProtKB-EC"/>
</dbReference>
<evidence type="ECO:0000313" key="6">
    <source>
        <dbReference type="Proteomes" id="UP000265903"/>
    </source>
</evidence>
<evidence type="ECO:0000256" key="3">
    <source>
        <dbReference type="SAM" id="Phobius"/>
    </source>
</evidence>
<feature type="domain" description="GGDEF" evidence="4">
    <location>
        <begin position="196"/>
        <end position="325"/>
    </location>
</feature>
<accession>A0A3M2RBT6</accession>
<keyword evidence="5" id="KW-0808">Transferase</keyword>
<dbReference type="SMART" id="SM00267">
    <property type="entry name" value="GGDEF"/>
    <property type="match status" value="1"/>
</dbReference>
<evidence type="ECO:0000256" key="1">
    <source>
        <dbReference type="ARBA" id="ARBA00001946"/>
    </source>
</evidence>
<dbReference type="GO" id="GO:0043709">
    <property type="term" value="P:cell adhesion involved in single-species biofilm formation"/>
    <property type="evidence" value="ECO:0007669"/>
    <property type="project" value="TreeGrafter"/>
</dbReference>
<evidence type="ECO:0000313" key="5">
    <source>
        <dbReference type="EMBL" id="RMJ02751.1"/>
    </source>
</evidence>
<protein>
    <recommendedName>
        <fullName evidence="2">diguanylate cyclase</fullName>
        <ecNumber evidence="2">2.7.7.65</ecNumber>
    </recommendedName>
</protein>
<keyword evidence="3" id="KW-0472">Membrane</keyword>
<dbReference type="InterPro" id="IPR050469">
    <property type="entry name" value="Diguanylate_Cyclase"/>
</dbReference>
<dbReference type="FunFam" id="3.30.70.270:FF:000001">
    <property type="entry name" value="Diguanylate cyclase domain protein"/>
    <property type="match status" value="1"/>
</dbReference>
<dbReference type="CDD" id="cd01949">
    <property type="entry name" value="GGDEF"/>
    <property type="match status" value="1"/>
</dbReference>
<dbReference type="Proteomes" id="UP000265903">
    <property type="component" value="Unassembled WGS sequence"/>
</dbReference>
<dbReference type="OrthoDB" id="9812260at2"/>
<proteinExistence type="predicted"/>
<dbReference type="PANTHER" id="PTHR45138">
    <property type="entry name" value="REGULATORY COMPONENTS OF SENSORY TRANSDUCTION SYSTEM"/>
    <property type="match status" value="1"/>
</dbReference>
<keyword evidence="3" id="KW-1133">Transmembrane helix</keyword>
<dbReference type="InterPro" id="IPR043128">
    <property type="entry name" value="Rev_trsase/Diguanyl_cyclase"/>
</dbReference>
<dbReference type="Pfam" id="PF00990">
    <property type="entry name" value="GGDEF"/>
    <property type="match status" value="1"/>
</dbReference>
<dbReference type="SUPFAM" id="SSF55073">
    <property type="entry name" value="Nucleotide cyclase"/>
    <property type="match status" value="1"/>
</dbReference>
<feature type="transmembrane region" description="Helical" evidence="3">
    <location>
        <begin position="12"/>
        <end position="31"/>
    </location>
</feature>
<comment type="caution">
    <text evidence="5">The sequence shown here is derived from an EMBL/GenBank/DDBJ whole genome shotgun (WGS) entry which is preliminary data.</text>
</comment>
<dbReference type="PANTHER" id="PTHR45138:SF24">
    <property type="entry name" value="DIGUANYLATE CYCLASE DGCC-RELATED"/>
    <property type="match status" value="1"/>
</dbReference>
<evidence type="ECO:0000259" key="4">
    <source>
        <dbReference type="PROSITE" id="PS50887"/>
    </source>
</evidence>
<dbReference type="EMBL" id="QMDL01000003">
    <property type="protein sequence ID" value="RMJ02751.1"/>
    <property type="molecule type" value="Genomic_DNA"/>
</dbReference>
<comment type="cofactor">
    <cofactor evidence="1">
        <name>Mg(2+)</name>
        <dbReference type="ChEBI" id="CHEBI:18420"/>
    </cofactor>
</comment>
<feature type="transmembrane region" description="Helical" evidence="3">
    <location>
        <begin position="69"/>
        <end position="95"/>
    </location>
</feature>
<dbReference type="InterPro" id="IPR000160">
    <property type="entry name" value="GGDEF_dom"/>
</dbReference>
<keyword evidence="5" id="KW-0548">Nucleotidyltransferase</keyword>
<dbReference type="NCBIfam" id="TIGR00254">
    <property type="entry name" value="GGDEF"/>
    <property type="match status" value="1"/>
</dbReference>
<keyword evidence="3" id="KW-0812">Transmembrane</keyword>
<dbReference type="PROSITE" id="PS50887">
    <property type="entry name" value="GGDEF"/>
    <property type="match status" value="1"/>
</dbReference>
<keyword evidence="6" id="KW-1185">Reference proteome</keyword>
<dbReference type="Gene3D" id="3.30.70.270">
    <property type="match status" value="1"/>
</dbReference>
<dbReference type="RefSeq" id="WP_114334980.1">
    <property type="nucleotide sequence ID" value="NZ_QMDL01000003.1"/>
</dbReference>
<dbReference type="GO" id="GO:0005886">
    <property type="term" value="C:plasma membrane"/>
    <property type="evidence" value="ECO:0007669"/>
    <property type="project" value="TreeGrafter"/>
</dbReference>